<dbReference type="NCBIfam" id="TIGR01549">
    <property type="entry name" value="HAD-SF-IA-v1"/>
    <property type="match status" value="1"/>
</dbReference>
<dbReference type="SUPFAM" id="SSF56784">
    <property type="entry name" value="HAD-like"/>
    <property type="match status" value="1"/>
</dbReference>
<dbReference type="Gene3D" id="3.40.50.1000">
    <property type="entry name" value="HAD superfamily/HAD-like"/>
    <property type="match status" value="2"/>
</dbReference>
<dbReference type="Pfam" id="PF13344">
    <property type="entry name" value="Hydrolase_6"/>
    <property type="match status" value="1"/>
</dbReference>
<dbReference type="GO" id="GO:0016791">
    <property type="term" value="F:phosphatase activity"/>
    <property type="evidence" value="ECO:0007669"/>
    <property type="project" value="TreeGrafter"/>
</dbReference>
<dbReference type="PANTHER" id="PTHR19288:SF95">
    <property type="entry name" value="D-GLYCEROL 3-PHOSPHATE PHOSPHATASE"/>
    <property type="match status" value="1"/>
</dbReference>
<accession>A0A6J6NBA2</accession>
<dbReference type="EMBL" id="CAEZXK010000009">
    <property type="protein sequence ID" value="CAB4683871.1"/>
    <property type="molecule type" value="Genomic_DNA"/>
</dbReference>
<protein>
    <submittedName>
        <fullName evidence="1">Unannotated protein</fullName>
    </submittedName>
</protein>
<proteinExistence type="predicted"/>
<dbReference type="PANTHER" id="PTHR19288">
    <property type="entry name" value="4-NITROPHENYLPHOSPHATASE-RELATED"/>
    <property type="match status" value="1"/>
</dbReference>
<dbReference type="Pfam" id="PF13242">
    <property type="entry name" value="Hydrolase_like"/>
    <property type="match status" value="1"/>
</dbReference>
<dbReference type="GO" id="GO:0005737">
    <property type="term" value="C:cytoplasm"/>
    <property type="evidence" value="ECO:0007669"/>
    <property type="project" value="TreeGrafter"/>
</dbReference>
<name>A0A6J6NBA2_9ZZZZ</name>
<dbReference type="AlphaFoldDB" id="A0A6J6NBA2"/>
<evidence type="ECO:0000313" key="1">
    <source>
        <dbReference type="EMBL" id="CAB4683871.1"/>
    </source>
</evidence>
<dbReference type="NCBIfam" id="TIGR01460">
    <property type="entry name" value="HAD-SF-IIA"/>
    <property type="match status" value="1"/>
</dbReference>
<dbReference type="InterPro" id="IPR006357">
    <property type="entry name" value="HAD-SF_hydro_IIA"/>
</dbReference>
<dbReference type="InterPro" id="IPR036412">
    <property type="entry name" value="HAD-like_sf"/>
</dbReference>
<gene>
    <name evidence="1" type="ORF">UFOPK2370_00501</name>
</gene>
<sequence length="337" mass="35141">MEAEANSAETVGDKLWGQYDTLLADLDGVVYEGSRAIAHAVESLNAIQADGVTVGYVTNNSSRTSETISQQLNGFGLNTAADQIIGSAQTGTELLATMVEPGSKILVVGGEGLRSRVAAAGFVVVDSADENPAGVIQGFAPDVAWRHLAEAAFAIQGGAKWVATNSDWTLPQERGLAPGNGTLVSAVHTAVGQLPVVAGKPEPAIFLTALRQFDSKSALFVGDRIDTDISGANRAGVDSALVMTGVSTRKELIGSKPEGRPLFILGDLSELLSNYVAPKQTKRGFSCASAEVELLGNRVMVTHGDPKSLDALKAACATIWSSDQPIYALDVEAALYQ</sequence>
<reference evidence="1" key="1">
    <citation type="submission" date="2020-05" db="EMBL/GenBank/DDBJ databases">
        <authorList>
            <person name="Chiriac C."/>
            <person name="Salcher M."/>
            <person name="Ghai R."/>
            <person name="Kavagutti S V."/>
        </authorList>
    </citation>
    <scope>NUCLEOTIDE SEQUENCE</scope>
</reference>
<organism evidence="1">
    <name type="scientific">freshwater metagenome</name>
    <dbReference type="NCBI Taxonomy" id="449393"/>
    <lineage>
        <taxon>unclassified sequences</taxon>
        <taxon>metagenomes</taxon>
        <taxon>ecological metagenomes</taxon>
    </lineage>
</organism>
<dbReference type="InterPro" id="IPR006439">
    <property type="entry name" value="HAD-SF_hydro_IA"/>
</dbReference>
<dbReference type="InterPro" id="IPR023214">
    <property type="entry name" value="HAD_sf"/>
</dbReference>